<dbReference type="GO" id="GO:0016020">
    <property type="term" value="C:membrane"/>
    <property type="evidence" value="ECO:0007669"/>
    <property type="project" value="UniProtKB-SubCell"/>
</dbReference>
<dbReference type="OrthoDB" id="127638at2"/>
<evidence type="ECO:0000256" key="4">
    <source>
        <dbReference type="ARBA" id="ARBA00023136"/>
    </source>
</evidence>
<feature type="transmembrane region" description="Helical" evidence="5">
    <location>
        <begin position="256"/>
        <end position="275"/>
    </location>
</feature>
<protein>
    <submittedName>
        <fullName evidence="6">Amino acid permease</fullName>
    </submittedName>
</protein>
<dbReference type="PANTHER" id="PTHR11785">
    <property type="entry name" value="AMINO ACID TRANSPORTER"/>
    <property type="match status" value="1"/>
</dbReference>
<organism evidence="6 7">
    <name type="scientific">Sandaracinus amylolyticus</name>
    <dbReference type="NCBI Taxonomy" id="927083"/>
    <lineage>
        <taxon>Bacteria</taxon>
        <taxon>Pseudomonadati</taxon>
        <taxon>Myxococcota</taxon>
        <taxon>Polyangia</taxon>
        <taxon>Polyangiales</taxon>
        <taxon>Sandaracinaceae</taxon>
        <taxon>Sandaracinus</taxon>
    </lineage>
</organism>
<dbReference type="GO" id="GO:0015179">
    <property type="term" value="F:L-amino acid transmembrane transporter activity"/>
    <property type="evidence" value="ECO:0007669"/>
    <property type="project" value="TreeGrafter"/>
</dbReference>
<evidence type="ECO:0000256" key="5">
    <source>
        <dbReference type="SAM" id="Phobius"/>
    </source>
</evidence>
<name>A0A0F6W1R1_9BACT</name>
<comment type="subcellular location">
    <subcellularLocation>
        <location evidence="1">Membrane</location>
        <topology evidence="1">Multi-pass membrane protein</topology>
    </subcellularLocation>
</comment>
<feature type="transmembrane region" description="Helical" evidence="5">
    <location>
        <begin position="12"/>
        <end position="36"/>
    </location>
</feature>
<dbReference type="Pfam" id="PF13520">
    <property type="entry name" value="AA_permease_2"/>
    <property type="match status" value="1"/>
</dbReference>
<keyword evidence="7" id="KW-1185">Reference proteome</keyword>
<keyword evidence="3 5" id="KW-1133">Transmembrane helix</keyword>
<feature type="transmembrane region" description="Helical" evidence="5">
    <location>
        <begin position="89"/>
        <end position="107"/>
    </location>
</feature>
<feature type="transmembrane region" description="Helical" evidence="5">
    <location>
        <begin position="186"/>
        <end position="207"/>
    </location>
</feature>
<evidence type="ECO:0000256" key="2">
    <source>
        <dbReference type="ARBA" id="ARBA00022692"/>
    </source>
</evidence>
<evidence type="ECO:0000256" key="1">
    <source>
        <dbReference type="ARBA" id="ARBA00004141"/>
    </source>
</evidence>
<evidence type="ECO:0000313" key="6">
    <source>
        <dbReference type="EMBL" id="AKF05033.1"/>
    </source>
</evidence>
<keyword evidence="4 5" id="KW-0472">Membrane</keyword>
<keyword evidence="2 5" id="KW-0812">Transmembrane</keyword>
<feature type="transmembrane region" description="Helical" evidence="5">
    <location>
        <begin position="48"/>
        <end position="69"/>
    </location>
</feature>
<feature type="transmembrane region" description="Helical" evidence="5">
    <location>
        <begin position="281"/>
        <end position="300"/>
    </location>
</feature>
<gene>
    <name evidence="6" type="ORF">DB32_002182</name>
</gene>
<dbReference type="KEGG" id="samy:DB32_002182"/>
<dbReference type="PANTHER" id="PTHR11785:SF512">
    <property type="entry name" value="SOBREMESA, ISOFORM B"/>
    <property type="match status" value="1"/>
</dbReference>
<sequence length="305" mass="31052">MLGVRASAVQQALITTVKYAGVLLLAVLGLLAPLVAGAEVPVPADPPAFASAPTAAGVFAALVAAMWAYDGWADLSSLAGETRDPSRTLPRALVLGTLAVGVAYLLANLGYARVLGVEGLRRSTDGSGMAAAHLATLTLGAAGRALLASLVLVSCVGGCMASLLTNSRTFVPMATDGVFVEWLGRVWARTGVPANAIVVGAILGAAYVSSRSFEQLTNAFVVGYFPFYALAVLGLFRMRAKEPDLPRPFRVPLHPLPAIVFLVGAACVMAGAATGLDGSSVIAAVVIAAGVPVSFVWLRAGRPAG</sequence>
<dbReference type="InterPro" id="IPR002293">
    <property type="entry name" value="AA/rel_permease1"/>
</dbReference>
<accession>A0A0F6W1R1</accession>
<evidence type="ECO:0000256" key="3">
    <source>
        <dbReference type="ARBA" id="ARBA00022989"/>
    </source>
</evidence>
<reference evidence="6 7" key="1">
    <citation type="submission" date="2015-03" db="EMBL/GenBank/DDBJ databases">
        <title>Genome assembly of Sandaracinus amylolyticus DSM 53668.</title>
        <authorList>
            <person name="Sharma G."/>
            <person name="Subramanian S."/>
        </authorList>
    </citation>
    <scope>NUCLEOTIDE SEQUENCE [LARGE SCALE GENOMIC DNA]</scope>
    <source>
        <strain evidence="6 7">DSM 53668</strain>
    </source>
</reference>
<dbReference type="STRING" id="927083.DB32_002182"/>
<dbReference type="EMBL" id="CP011125">
    <property type="protein sequence ID" value="AKF05033.1"/>
    <property type="molecule type" value="Genomic_DNA"/>
</dbReference>
<dbReference type="Gene3D" id="1.20.1740.10">
    <property type="entry name" value="Amino acid/polyamine transporter I"/>
    <property type="match status" value="1"/>
</dbReference>
<feature type="transmembrane region" description="Helical" evidence="5">
    <location>
        <begin position="145"/>
        <end position="165"/>
    </location>
</feature>
<feature type="transmembrane region" description="Helical" evidence="5">
    <location>
        <begin position="219"/>
        <end position="236"/>
    </location>
</feature>
<dbReference type="Proteomes" id="UP000034883">
    <property type="component" value="Chromosome"/>
</dbReference>
<dbReference type="AlphaFoldDB" id="A0A0F6W1R1"/>
<evidence type="ECO:0000313" key="7">
    <source>
        <dbReference type="Proteomes" id="UP000034883"/>
    </source>
</evidence>
<dbReference type="InterPro" id="IPR050598">
    <property type="entry name" value="AminoAcid_Transporter"/>
</dbReference>
<proteinExistence type="predicted"/>